<feature type="region of interest" description="Disordered" evidence="1">
    <location>
        <begin position="1"/>
        <end position="32"/>
    </location>
</feature>
<evidence type="ECO:0000313" key="2">
    <source>
        <dbReference type="EMBL" id="MBX73192.1"/>
    </source>
</evidence>
<sequence>MTKSSSKRRRNSSVTTTNTRKRRSNLPPFATGWLKKRPRYHRLT</sequence>
<dbReference type="AlphaFoldDB" id="A0A2P2R1T1"/>
<protein>
    <submittedName>
        <fullName evidence="2">Uncharacterized protein</fullName>
    </submittedName>
</protein>
<feature type="compositionally biased region" description="Basic residues" evidence="1">
    <location>
        <begin position="1"/>
        <end position="11"/>
    </location>
</feature>
<accession>A0A2P2R1T1</accession>
<reference evidence="2" key="1">
    <citation type="submission" date="2018-02" db="EMBL/GenBank/DDBJ databases">
        <title>Rhizophora mucronata_Transcriptome.</title>
        <authorList>
            <person name="Meera S.P."/>
            <person name="Sreeshan A."/>
            <person name="Augustine A."/>
        </authorList>
    </citation>
    <scope>NUCLEOTIDE SEQUENCE</scope>
    <source>
        <tissue evidence="2">Leaf</tissue>
    </source>
</reference>
<name>A0A2P2R1T1_RHIMU</name>
<organism evidence="2">
    <name type="scientific">Rhizophora mucronata</name>
    <name type="common">Asiatic mangrove</name>
    <dbReference type="NCBI Taxonomy" id="61149"/>
    <lineage>
        <taxon>Eukaryota</taxon>
        <taxon>Viridiplantae</taxon>
        <taxon>Streptophyta</taxon>
        <taxon>Embryophyta</taxon>
        <taxon>Tracheophyta</taxon>
        <taxon>Spermatophyta</taxon>
        <taxon>Magnoliopsida</taxon>
        <taxon>eudicotyledons</taxon>
        <taxon>Gunneridae</taxon>
        <taxon>Pentapetalae</taxon>
        <taxon>rosids</taxon>
        <taxon>fabids</taxon>
        <taxon>Malpighiales</taxon>
        <taxon>Rhizophoraceae</taxon>
        <taxon>Rhizophora</taxon>
    </lineage>
</organism>
<proteinExistence type="predicted"/>
<evidence type="ECO:0000256" key="1">
    <source>
        <dbReference type="SAM" id="MobiDB-lite"/>
    </source>
</evidence>
<dbReference type="EMBL" id="GGEC01092708">
    <property type="protein sequence ID" value="MBX73192.1"/>
    <property type="molecule type" value="Transcribed_RNA"/>
</dbReference>